<accession>A0AAN0K101</accession>
<dbReference type="AlphaFoldDB" id="A0AAN0K101"/>
<dbReference type="KEGG" id="aqu:109592056"/>
<dbReference type="RefSeq" id="XP_019863185.1">
    <property type="nucleotide sequence ID" value="XM_020007626.1"/>
</dbReference>
<evidence type="ECO:0008006" key="3">
    <source>
        <dbReference type="Google" id="ProtNLM"/>
    </source>
</evidence>
<proteinExistence type="predicted"/>
<dbReference type="Proteomes" id="UP000007879">
    <property type="component" value="Unassembled WGS sequence"/>
</dbReference>
<name>A0AAN0K101_AMPQE</name>
<protein>
    <recommendedName>
        <fullName evidence="3">Death domain-containing protein</fullName>
    </recommendedName>
</protein>
<dbReference type="GeneID" id="109592056"/>
<evidence type="ECO:0000313" key="1">
    <source>
        <dbReference type="EnsemblMetazoa" id="XP_019863185.1"/>
    </source>
</evidence>
<keyword evidence="2" id="KW-1185">Reference proteome</keyword>
<sequence>MKVTKSLHDKPTFVYSINGKALNTPKEMTLTNLQIIEKFVRSVAATSREDNSEPAFAIIATHCDKSKFKRFFGLKETIREKNKTLQSCLNEFLDLFIFYNRDSNELIFPVDNFCKWDREKISADICHRLLSDIRGNINIPVRWYVFDLNLKNEASKETHGMISLESCYSIGQRLEMDQGEVNECLIYLDSMRLCIYYPTVLPQVVFTNPQFLIDCLSNIACVSFIDNLTEIGINLSWEDLNLLKRDGVFDESLLDNLQLNLVPGLFSKGDLLSLMQHFLVISTIKTADKSRYFIPILLPAERLNEEQKALFAQVADPLFIQFDKTVLQGLFPTLVVSLLSREEEPLFFIDSRTSDFPQQLRHAVKLYTEELFGSVLLCENVESIEIYFTGRSRHCDRLRKVVLEALSISAKVLQYDEKKLNMSAVVRCNRKHNVPANDKMIHPITISYKNDPPEIGCSIETSLPTIIINDLSEKQSCWLIGAAGTHSETISLPTNGNEILNHTHAPIVLDAIKSVVFQWMVLGITLGIEKYKLEEIKYNSRDQVQVCRKDMIHHWIDTRH</sequence>
<reference evidence="1" key="2">
    <citation type="submission" date="2024-06" db="UniProtKB">
        <authorList>
            <consortium name="EnsemblMetazoa"/>
        </authorList>
    </citation>
    <scope>IDENTIFICATION</scope>
</reference>
<reference evidence="2" key="1">
    <citation type="journal article" date="2010" name="Nature">
        <title>The Amphimedon queenslandica genome and the evolution of animal complexity.</title>
        <authorList>
            <person name="Srivastava M."/>
            <person name="Simakov O."/>
            <person name="Chapman J."/>
            <person name="Fahey B."/>
            <person name="Gauthier M.E."/>
            <person name="Mitros T."/>
            <person name="Richards G.S."/>
            <person name="Conaco C."/>
            <person name="Dacre M."/>
            <person name="Hellsten U."/>
            <person name="Larroux C."/>
            <person name="Putnam N.H."/>
            <person name="Stanke M."/>
            <person name="Adamska M."/>
            <person name="Darling A."/>
            <person name="Degnan S.M."/>
            <person name="Oakley T.H."/>
            <person name="Plachetzki D.C."/>
            <person name="Zhai Y."/>
            <person name="Adamski M."/>
            <person name="Calcino A."/>
            <person name="Cummins S.F."/>
            <person name="Goodstein D.M."/>
            <person name="Harris C."/>
            <person name="Jackson D.J."/>
            <person name="Leys S.P."/>
            <person name="Shu S."/>
            <person name="Woodcroft B.J."/>
            <person name="Vervoort M."/>
            <person name="Kosik K.S."/>
            <person name="Manning G."/>
            <person name="Degnan B.M."/>
            <person name="Rokhsar D.S."/>
        </authorList>
    </citation>
    <scope>NUCLEOTIDE SEQUENCE [LARGE SCALE GENOMIC DNA]</scope>
</reference>
<dbReference type="EnsemblMetazoa" id="XM_020007626.1">
    <property type="protein sequence ID" value="XP_019863185.1"/>
    <property type="gene ID" value="LOC109592056"/>
</dbReference>
<organism evidence="1 2">
    <name type="scientific">Amphimedon queenslandica</name>
    <name type="common">Sponge</name>
    <dbReference type="NCBI Taxonomy" id="400682"/>
    <lineage>
        <taxon>Eukaryota</taxon>
        <taxon>Metazoa</taxon>
        <taxon>Porifera</taxon>
        <taxon>Demospongiae</taxon>
        <taxon>Heteroscleromorpha</taxon>
        <taxon>Haplosclerida</taxon>
        <taxon>Niphatidae</taxon>
        <taxon>Amphimedon</taxon>
    </lineage>
</organism>
<evidence type="ECO:0000313" key="2">
    <source>
        <dbReference type="Proteomes" id="UP000007879"/>
    </source>
</evidence>